<name>F8SJI7_BPPA3</name>
<dbReference type="RefSeq" id="YP_009217433.1">
    <property type="nucleotide sequence ID" value="NC_028999.1"/>
</dbReference>
<evidence type="ECO:0000313" key="1">
    <source>
        <dbReference type="EMBL" id="AEH03777.1"/>
    </source>
</evidence>
<dbReference type="KEGG" id="vg:26643882"/>
<protein>
    <submittedName>
        <fullName evidence="1">Putative phage integrase</fullName>
    </submittedName>
</protein>
<dbReference type="EMBL" id="HQ630627">
    <property type="protein sequence ID" value="AEH03777.1"/>
    <property type="molecule type" value="Genomic_DNA"/>
</dbReference>
<proteinExistence type="predicted"/>
<reference evidence="1 2" key="1">
    <citation type="journal article" date="2011" name="Microbiology">
        <title>The Pseudomonas aeruginosa generalized transducing phage phiPA3 is a new member of the phiKZ-like group of 'jumbo' phages, and infects model laboratory strains and clinical isolates from cystic fibrosis patients.</title>
        <authorList>
            <person name="Monson R."/>
            <person name="Foulds I."/>
            <person name="Foweraker J."/>
            <person name="Welch M."/>
            <person name="Salmond G.P."/>
        </authorList>
    </citation>
    <scope>NUCLEOTIDE SEQUENCE [LARGE SCALE GENOMIC DNA]</scope>
</reference>
<accession>F8SJI7</accession>
<gene>
    <name evidence="1" type="primary">354</name>
</gene>
<sequence>MARDIQVTFTVLPPQVLTIALRQHYVKNARPEKRREGAFTETVGQSRGFGKAIDFMIINGIVEADERPMIKFVCDKTGANVQWQFPSIGKSVTTEQQVVNLVRERVCKILLEYNLFDPKQVEMEKRGWEKLLAA</sequence>
<organismHost>
    <name type="scientific">Pseudomonas aeruginosa</name>
    <dbReference type="NCBI Taxonomy" id="287"/>
</organismHost>
<dbReference type="Proteomes" id="UP000008388">
    <property type="component" value="Segment"/>
</dbReference>
<dbReference type="GeneID" id="26643882"/>
<evidence type="ECO:0000313" key="2">
    <source>
        <dbReference type="Proteomes" id="UP000008388"/>
    </source>
</evidence>
<keyword evidence="2" id="KW-1185">Reference proteome</keyword>
<organism evidence="1 2">
    <name type="scientific">Pseudomonas phage PhiPA3</name>
    <name type="common">Pseudomonas aeruginosa phage PhiPA3</name>
    <dbReference type="NCBI Taxonomy" id="998086"/>
    <lineage>
        <taxon>Viruses</taxon>
        <taxon>Duplodnaviria</taxon>
        <taxon>Heunggongvirae</taxon>
        <taxon>Uroviricota</taxon>
        <taxon>Caudoviricetes</taxon>
        <taxon>Chimalliviridae</taxon>
        <taxon>Miltoncavirus</taxon>
        <taxon>Miltoncavirus PhiPA3</taxon>
    </lineage>
</organism>